<dbReference type="InterPro" id="IPR050535">
    <property type="entry name" value="DNA_Repair-Maintenance_Comp"/>
</dbReference>
<dbReference type="AlphaFoldDB" id="A0A0P7I1W1"/>
<keyword evidence="4 9" id="KW-0227">DNA damage</keyword>
<feature type="binding site" evidence="9">
    <location>
        <position position="50"/>
    </location>
    <ligand>
        <name>Mn(2+)</name>
        <dbReference type="ChEBI" id="CHEBI:29035"/>
        <label>2</label>
    </ligand>
</feature>
<feature type="binding site" evidence="9">
    <location>
        <position position="9"/>
    </location>
    <ligand>
        <name>Mn(2+)</name>
        <dbReference type="ChEBI" id="CHEBI:29035"/>
        <label>1</label>
    </ligand>
</feature>
<evidence type="ECO:0000256" key="3">
    <source>
        <dbReference type="ARBA" id="ARBA00022759"/>
    </source>
</evidence>
<dbReference type="GO" id="GO:0008408">
    <property type="term" value="F:3'-5' exonuclease activity"/>
    <property type="evidence" value="ECO:0007669"/>
    <property type="project" value="UniProtKB-UniRule"/>
</dbReference>
<dbReference type="Pfam" id="PF00149">
    <property type="entry name" value="Metallophos"/>
    <property type="match status" value="1"/>
</dbReference>
<feature type="region of interest" description="Disordered" evidence="10">
    <location>
        <begin position="360"/>
        <end position="421"/>
    </location>
</feature>
<evidence type="ECO:0000259" key="11">
    <source>
        <dbReference type="Pfam" id="PF00149"/>
    </source>
</evidence>
<protein>
    <recommendedName>
        <fullName evidence="9">DNA double-strand break repair protein Mre11</fullName>
        <ecNumber evidence="9">3.1.-.-</ecNumber>
    </recommendedName>
</protein>
<dbReference type="NCBIfam" id="NF041030">
    <property type="entry name" value="Mre11_Halo"/>
    <property type="match status" value="1"/>
</dbReference>
<dbReference type="EMBL" id="LGUC01000001">
    <property type="protein sequence ID" value="KPN30756.1"/>
    <property type="molecule type" value="Genomic_DNA"/>
</dbReference>
<gene>
    <name evidence="9" type="primary">mre11</name>
    <name evidence="12" type="ORF">SY89_01495</name>
</gene>
<keyword evidence="2 9" id="KW-0479">Metal-binding</keyword>
<keyword evidence="5 9" id="KW-0378">Hydrolase</keyword>
<feature type="binding site" evidence="9">
    <location>
        <position position="11"/>
    </location>
    <ligand>
        <name>Mn(2+)</name>
        <dbReference type="ChEBI" id="CHEBI:29035"/>
        <label>1</label>
    </ligand>
</feature>
<comment type="similarity">
    <text evidence="9">Belongs to the MRE11/RAD32 family.</text>
</comment>
<comment type="activity regulation">
    <text evidence="9">Nuclease activity is regulated by Rad50.</text>
</comment>
<dbReference type="STRING" id="699431.SY89_01495"/>
<dbReference type="SUPFAM" id="SSF56300">
    <property type="entry name" value="Metallo-dependent phosphatases"/>
    <property type="match status" value="1"/>
</dbReference>
<evidence type="ECO:0000256" key="2">
    <source>
        <dbReference type="ARBA" id="ARBA00022723"/>
    </source>
</evidence>
<evidence type="ECO:0000256" key="8">
    <source>
        <dbReference type="ARBA" id="ARBA00023211"/>
    </source>
</evidence>
<feature type="binding site" evidence="9">
    <location>
        <position position="50"/>
    </location>
    <ligand>
        <name>Mn(2+)</name>
        <dbReference type="ChEBI" id="CHEBI:29035"/>
        <label>1</label>
    </ligand>
</feature>
<evidence type="ECO:0000256" key="6">
    <source>
        <dbReference type="ARBA" id="ARBA00022839"/>
    </source>
</evidence>
<keyword evidence="13" id="KW-1185">Reference proteome</keyword>
<dbReference type="InterPro" id="IPR029052">
    <property type="entry name" value="Metallo-depent_PP-like"/>
</dbReference>
<dbReference type="GO" id="GO:0045027">
    <property type="term" value="F:DNA end binding"/>
    <property type="evidence" value="ECO:0007669"/>
    <property type="project" value="UniProtKB-UniRule"/>
</dbReference>
<dbReference type="GO" id="GO:0004519">
    <property type="term" value="F:endonuclease activity"/>
    <property type="evidence" value="ECO:0007669"/>
    <property type="project" value="UniProtKB-UniRule"/>
</dbReference>
<feature type="active site" description="Proton donor" evidence="9">
    <location>
        <position position="86"/>
    </location>
</feature>
<comment type="subunit">
    <text evidence="9">Homodimer. Forms a heterotetramer composed of two Mre11 subunits and two Rad50 subunits.</text>
</comment>
<accession>A0A0P7I1W1</accession>
<feature type="binding site" evidence="9">
    <location>
        <position position="85"/>
    </location>
    <ligand>
        <name>Mn(2+)</name>
        <dbReference type="ChEBI" id="CHEBI:29035"/>
        <label>2</label>
    </ligand>
</feature>
<sequence length="421" mass="45867">MTRVIHTGDTHVGYQQYHSPERRADFRRAFDAVVDDAIDEGVDAVVHAGDLFHDRRPELPDLMGVLSALRRLDDAGIPFLAVVGNHEATRTGEWLDLFEGTELATRLDDTPEVVGDTAFYGLDWVPESRRDDLTYEFAGHDAEYAALVSHGLFTPFEFGEWDTETVLSEATVEFDAMLVGDNHKPDTAEVSGTWVTYCGSTERASASEEDARGYNLVTFDDGEVDIRRRSLDTRPFAFVSVDLAEGEGVERVREQVRQHDLTDAVCIVEITGDGEPVTPAAIEEAGEEAGALLVRVTDRREVEEDADVGVSFADPDDAVTERVAEMGLSTAARGVDETVRESKVADSNVREAVKNRVTDLLDEEPAAFERADGDAGRETNDTAVSDGSDDGDDGEPAVRDATADPAGESDDAAQGTMEEYL</sequence>
<feature type="domain" description="Calcineurin-like phosphoesterase" evidence="11">
    <location>
        <begin position="3"/>
        <end position="111"/>
    </location>
</feature>
<dbReference type="Proteomes" id="UP000050535">
    <property type="component" value="Unassembled WGS sequence"/>
</dbReference>
<comment type="function">
    <text evidence="9">Part of the Rad50/Mre11 complex, which is involved in the early steps of DNA double-strand break (DSB) repair. Mre11 binds to DSB ends and has both double-stranded 3'-5' exonuclease activity and single-stranded endonuclease activity.</text>
</comment>
<feature type="binding site" evidence="9">
    <location>
        <position position="183"/>
    </location>
    <ligand>
        <name>Mn(2+)</name>
        <dbReference type="ChEBI" id="CHEBI:29035"/>
        <label>1</label>
    </ligand>
</feature>
<feature type="binding site" evidence="9">
    <location>
        <position position="150"/>
    </location>
    <ligand>
        <name>Mn(2+)</name>
        <dbReference type="ChEBI" id="CHEBI:29035"/>
        <label>2</label>
    </ligand>
</feature>
<evidence type="ECO:0000313" key="12">
    <source>
        <dbReference type="EMBL" id="KPN30756.1"/>
    </source>
</evidence>
<dbReference type="HAMAP" id="MF_02044">
    <property type="entry name" value="Mre11"/>
    <property type="match status" value="1"/>
</dbReference>
<evidence type="ECO:0000256" key="7">
    <source>
        <dbReference type="ARBA" id="ARBA00023204"/>
    </source>
</evidence>
<dbReference type="GO" id="GO:0006302">
    <property type="term" value="P:double-strand break repair"/>
    <property type="evidence" value="ECO:0007669"/>
    <property type="project" value="UniProtKB-UniRule"/>
</dbReference>
<feature type="compositionally biased region" description="Basic and acidic residues" evidence="10">
    <location>
        <begin position="367"/>
        <end position="380"/>
    </location>
</feature>
<dbReference type="InterPro" id="IPR004843">
    <property type="entry name" value="Calcineurin-like_PHP"/>
</dbReference>
<name>A0A0P7I1W1_9EURY</name>
<dbReference type="Gene3D" id="3.60.21.10">
    <property type="match status" value="1"/>
</dbReference>
<keyword evidence="1 9" id="KW-0540">Nuclease</keyword>
<dbReference type="PATRIC" id="fig|699431.3.peg.1530"/>
<comment type="caution">
    <text evidence="12">The sequence shown here is derived from an EMBL/GenBank/DDBJ whole genome shotgun (WGS) entry which is preliminary data.</text>
</comment>
<evidence type="ECO:0000256" key="4">
    <source>
        <dbReference type="ARBA" id="ARBA00022763"/>
    </source>
</evidence>
<dbReference type="GO" id="GO:0030145">
    <property type="term" value="F:manganese ion binding"/>
    <property type="evidence" value="ECO:0007669"/>
    <property type="project" value="UniProtKB-UniRule"/>
</dbReference>
<keyword evidence="8 9" id="KW-0464">Manganese</keyword>
<dbReference type="InterPro" id="IPR054879">
    <property type="entry name" value="Mre11_Halo"/>
</dbReference>
<keyword evidence="6 9" id="KW-0269">Exonuclease</keyword>
<comment type="cofactor">
    <cofactor evidence="9">
        <name>Mn(2+)</name>
        <dbReference type="ChEBI" id="CHEBI:29035"/>
    </cofactor>
    <text evidence="9">Binds 2 manganese ions per subunit.</text>
</comment>
<evidence type="ECO:0000256" key="5">
    <source>
        <dbReference type="ARBA" id="ARBA00022801"/>
    </source>
</evidence>
<dbReference type="OrthoDB" id="11638at2157"/>
<evidence type="ECO:0000256" key="1">
    <source>
        <dbReference type="ARBA" id="ARBA00022722"/>
    </source>
</evidence>
<dbReference type="CDD" id="cd00840">
    <property type="entry name" value="MPP_Mre11_N"/>
    <property type="match status" value="1"/>
</dbReference>
<dbReference type="PANTHER" id="PTHR30337">
    <property type="entry name" value="COMPONENT OF ATP-DEPENDENT DSDNA EXONUCLEASE"/>
    <property type="match status" value="1"/>
</dbReference>
<dbReference type="RefSeq" id="WP_054583620.1">
    <property type="nucleotide sequence ID" value="NZ_LGUC01000001.1"/>
</dbReference>
<keyword evidence="3 9" id="KW-0255">Endonuclease</keyword>
<dbReference type="InterPro" id="IPR032885">
    <property type="entry name" value="Mre11_archaea-type"/>
</dbReference>
<evidence type="ECO:0000256" key="10">
    <source>
        <dbReference type="SAM" id="MobiDB-lite"/>
    </source>
</evidence>
<dbReference type="PANTHER" id="PTHR30337:SF0">
    <property type="entry name" value="NUCLEASE SBCCD SUBUNIT D"/>
    <property type="match status" value="1"/>
</dbReference>
<organism evidence="12 13">
    <name type="scientific">Halolamina pelagica</name>
    <dbReference type="NCBI Taxonomy" id="699431"/>
    <lineage>
        <taxon>Archaea</taxon>
        <taxon>Methanobacteriati</taxon>
        <taxon>Methanobacteriota</taxon>
        <taxon>Stenosarchaea group</taxon>
        <taxon>Halobacteria</taxon>
        <taxon>Halobacteriales</taxon>
        <taxon>Haloferacaceae</taxon>
    </lineage>
</organism>
<dbReference type="InterPro" id="IPR041796">
    <property type="entry name" value="Mre11_N"/>
</dbReference>
<keyword evidence="7 9" id="KW-0234">DNA repair</keyword>
<dbReference type="GO" id="GO:0000403">
    <property type="term" value="F:Y-form DNA binding"/>
    <property type="evidence" value="ECO:0007669"/>
    <property type="project" value="UniProtKB-UniRule"/>
</dbReference>
<reference evidence="13" key="1">
    <citation type="submission" date="2013-11" db="EMBL/GenBank/DDBJ databases">
        <authorList>
            <person name="Hoang H.T."/>
            <person name="Killian M.L."/>
            <person name="Madson D.M."/>
            <person name="Arruda P.H.E."/>
            <person name="Sun D."/>
            <person name="Schwartz K.J."/>
            <person name="Yoon K."/>
        </authorList>
    </citation>
    <scope>NUCLEOTIDE SEQUENCE [LARGE SCALE GENOMIC DNA]</scope>
    <source>
        <strain evidence="13">CDK2</strain>
    </source>
</reference>
<dbReference type="EC" id="3.1.-.-" evidence="9"/>
<evidence type="ECO:0000313" key="13">
    <source>
        <dbReference type="Proteomes" id="UP000050535"/>
    </source>
</evidence>
<comment type="caution">
    <text evidence="9">Lacks conserved residue(s) required for the propagation of feature annotation.</text>
</comment>
<proteinExistence type="inferred from homology"/>
<evidence type="ECO:0000256" key="9">
    <source>
        <dbReference type="HAMAP-Rule" id="MF_02044"/>
    </source>
</evidence>